<dbReference type="Pfam" id="PF00512">
    <property type="entry name" value="HisKA"/>
    <property type="match status" value="1"/>
</dbReference>
<feature type="domain" description="Histidine kinase" evidence="15">
    <location>
        <begin position="238"/>
        <end position="441"/>
    </location>
</feature>
<dbReference type="InterPro" id="IPR036890">
    <property type="entry name" value="HATPase_C_sf"/>
</dbReference>
<dbReference type="SMART" id="SM00388">
    <property type="entry name" value="HisKA"/>
    <property type="match status" value="1"/>
</dbReference>
<evidence type="ECO:0000256" key="1">
    <source>
        <dbReference type="ARBA" id="ARBA00000085"/>
    </source>
</evidence>
<dbReference type="GeneID" id="42774539"/>
<evidence type="ECO:0000256" key="5">
    <source>
        <dbReference type="ARBA" id="ARBA00022553"/>
    </source>
</evidence>
<dbReference type="CDD" id="cd00082">
    <property type="entry name" value="HisKA"/>
    <property type="match status" value="1"/>
</dbReference>
<dbReference type="GO" id="GO:0005524">
    <property type="term" value="F:ATP binding"/>
    <property type="evidence" value="ECO:0007669"/>
    <property type="project" value="UniProtKB-KW"/>
</dbReference>
<keyword evidence="18" id="KW-1185">Reference proteome</keyword>
<dbReference type="Gene3D" id="6.10.340.10">
    <property type="match status" value="1"/>
</dbReference>
<reference evidence="17 18" key="1">
    <citation type="submission" date="2010-12" db="EMBL/GenBank/DDBJ databases">
        <title>The Genome Sequence of Coprobacillus sp. strain 29_1.</title>
        <authorList>
            <consortium name="The Broad Institute Genome Sequencing Platform"/>
            <person name="Earl A."/>
            <person name="Ward D."/>
            <person name="Feldgarden M."/>
            <person name="Gevers D."/>
            <person name="Daigneault M."/>
            <person name="Sibley C.D."/>
            <person name="White A."/>
            <person name="Strauss J."/>
            <person name="Allen-Vercoe E."/>
            <person name="Young S.K."/>
            <person name="Zeng Q."/>
            <person name="Gargeya S."/>
            <person name="Fitzgerald M."/>
            <person name="Haas B."/>
            <person name="Abouelleil A."/>
            <person name="Alvarado L."/>
            <person name="Arachchi H.M."/>
            <person name="Berlin A."/>
            <person name="Brown A."/>
            <person name="Chapman S.B."/>
            <person name="Chen Z."/>
            <person name="Dunbar C."/>
            <person name="Freedman E."/>
            <person name="Gearin G."/>
            <person name="Gellesch M."/>
            <person name="Goldberg J."/>
            <person name="Griggs A."/>
            <person name="Gujja S."/>
            <person name="Heilman E."/>
            <person name="Heiman D."/>
            <person name="Howarth C."/>
            <person name="Larson L."/>
            <person name="Lui A."/>
            <person name="MacDonald P.J.P."/>
            <person name="Mehta T."/>
            <person name="Montmayeur A."/>
            <person name="Murphy C."/>
            <person name="Neiman D."/>
            <person name="Pearson M."/>
            <person name="Priest M."/>
            <person name="Roberts A."/>
            <person name="Saif S."/>
            <person name="Shea T."/>
            <person name="Shenoy N."/>
            <person name="Sisk P."/>
            <person name="Stolte C."/>
            <person name="Sykes S."/>
            <person name="White J."/>
            <person name="Yandava C."/>
            <person name="Nusbaum C."/>
            <person name="Birren B."/>
        </authorList>
    </citation>
    <scope>NUCLEOTIDE SEQUENCE [LARGE SCALE GENOMIC DNA]</scope>
    <source>
        <strain evidence="17 18">29_1</strain>
    </source>
</reference>
<keyword evidence="13 14" id="KW-0472">Membrane</keyword>
<keyword evidence="10" id="KW-0067">ATP-binding</keyword>
<sequence length="442" mass="51324">MKKIKLFPKIFLYTFAIMSFLIIISHLLIYFIFPITYLENRKDSIKNTADILAESIDGLDKSFINKYLELFSKNNEVKVFIKNGAIDNEVNLENKIDINLDSENNSVIIEERSVKTREDENLVLYFVSSKDMKREAKNISLSFLPYTLIVSFIFSIAISYFYTKIIVSPIVEITKVTNNMMKLEKDALLKVKSYDEIGSLKNQINTLYIRLLGVIDDLDKKNKEIIELEKMKVEFLRSTSHELKTPLASLRIILENMKYNVGKYKDRDKYLSVSIETIDKLTKMTVEILKVSSFQELKDDKELLNINQEVKTILEDYMVLSNNKNIEINNFLDEEEIYMSKLALRKVLANLVSNAVKYSYANGKINIGVKNNYFFIENSCEPLNEKQIKESFDLFSGVEDKSSNGLGLFIVKNILLNYGINYKFEKSDIGMIFYFKLPNIYS</sequence>
<feature type="domain" description="HAMP" evidence="16">
    <location>
        <begin position="164"/>
        <end position="216"/>
    </location>
</feature>
<dbReference type="InterPro" id="IPR036097">
    <property type="entry name" value="HisK_dim/P_sf"/>
</dbReference>
<evidence type="ECO:0000256" key="11">
    <source>
        <dbReference type="ARBA" id="ARBA00022989"/>
    </source>
</evidence>
<dbReference type="HOGENOM" id="CLU_000445_89_6_9"/>
<evidence type="ECO:0000313" key="18">
    <source>
        <dbReference type="Proteomes" id="UP000003157"/>
    </source>
</evidence>
<evidence type="ECO:0000256" key="9">
    <source>
        <dbReference type="ARBA" id="ARBA00022777"/>
    </source>
</evidence>
<dbReference type="OrthoDB" id="9762826at2"/>
<dbReference type="SUPFAM" id="SSF55874">
    <property type="entry name" value="ATPase domain of HSP90 chaperone/DNA topoisomerase II/histidine kinase"/>
    <property type="match status" value="1"/>
</dbReference>
<evidence type="ECO:0000259" key="16">
    <source>
        <dbReference type="PROSITE" id="PS50885"/>
    </source>
</evidence>
<dbReference type="PROSITE" id="PS50109">
    <property type="entry name" value="HIS_KIN"/>
    <property type="match status" value="1"/>
</dbReference>
<keyword evidence="12" id="KW-0902">Two-component regulatory system</keyword>
<dbReference type="EMBL" id="ADKX01000052">
    <property type="protein sequence ID" value="EFW03040.1"/>
    <property type="molecule type" value="Genomic_DNA"/>
</dbReference>
<evidence type="ECO:0000256" key="8">
    <source>
        <dbReference type="ARBA" id="ARBA00022741"/>
    </source>
</evidence>
<dbReference type="GO" id="GO:0000155">
    <property type="term" value="F:phosphorelay sensor kinase activity"/>
    <property type="evidence" value="ECO:0007669"/>
    <property type="project" value="InterPro"/>
</dbReference>
<evidence type="ECO:0000256" key="4">
    <source>
        <dbReference type="ARBA" id="ARBA00022475"/>
    </source>
</evidence>
<keyword evidence="5" id="KW-0597">Phosphoprotein</keyword>
<dbReference type="PROSITE" id="PS50885">
    <property type="entry name" value="HAMP"/>
    <property type="match status" value="1"/>
</dbReference>
<dbReference type="AlphaFoldDB" id="E7GFZ4"/>
<dbReference type="SMART" id="SM00387">
    <property type="entry name" value="HATPase_c"/>
    <property type="match status" value="1"/>
</dbReference>
<organism evidence="17 18">
    <name type="scientific">Coprobacillus cateniformis</name>
    <dbReference type="NCBI Taxonomy" id="100884"/>
    <lineage>
        <taxon>Bacteria</taxon>
        <taxon>Bacillati</taxon>
        <taxon>Bacillota</taxon>
        <taxon>Erysipelotrichia</taxon>
        <taxon>Erysipelotrichales</taxon>
        <taxon>Coprobacillaceae</taxon>
        <taxon>Coprobacillus</taxon>
    </lineage>
</organism>
<evidence type="ECO:0000256" key="7">
    <source>
        <dbReference type="ARBA" id="ARBA00022692"/>
    </source>
</evidence>
<feature type="transmembrane region" description="Helical" evidence="14">
    <location>
        <begin position="12"/>
        <end position="33"/>
    </location>
</feature>
<dbReference type="PANTHER" id="PTHR45528:SF1">
    <property type="entry name" value="SENSOR HISTIDINE KINASE CPXA"/>
    <property type="match status" value="1"/>
</dbReference>
<keyword evidence="4" id="KW-1003">Cell membrane</keyword>
<keyword evidence="11 14" id="KW-1133">Transmembrane helix</keyword>
<dbReference type="GO" id="GO:0005886">
    <property type="term" value="C:plasma membrane"/>
    <property type="evidence" value="ECO:0007669"/>
    <property type="project" value="UniProtKB-SubCell"/>
</dbReference>
<comment type="caution">
    <text evidence="17">The sequence shown here is derived from an EMBL/GenBank/DDBJ whole genome shotgun (WGS) entry which is preliminary data.</text>
</comment>
<dbReference type="SUPFAM" id="SSF47384">
    <property type="entry name" value="Homodimeric domain of signal transducing histidine kinase"/>
    <property type="match status" value="1"/>
</dbReference>
<keyword evidence="9" id="KW-0418">Kinase</keyword>
<evidence type="ECO:0000313" key="17">
    <source>
        <dbReference type="EMBL" id="EFW03040.1"/>
    </source>
</evidence>
<dbReference type="InterPro" id="IPR003594">
    <property type="entry name" value="HATPase_dom"/>
</dbReference>
<evidence type="ECO:0000256" key="6">
    <source>
        <dbReference type="ARBA" id="ARBA00022679"/>
    </source>
</evidence>
<dbReference type="InterPro" id="IPR003660">
    <property type="entry name" value="HAMP_dom"/>
</dbReference>
<dbReference type="EC" id="2.7.13.3" evidence="3"/>
<evidence type="ECO:0000256" key="14">
    <source>
        <dbReference type="SAM" id="Phobius"/>
    </source>
</evidence>
<evidence type="ECO:0000256" key="12">
    <source>
        <dbReference type="ARBA" id="ARBA00023012"/>
    </source>
</evidence>
<evidence type="ECO:0000259" key="15">
    <source>
        <dbReference type="PROSITE" id="PS50109"/>
    </source>
</evidence>
<keyword evidence="7 14" id="KW-0812">Transmembrane</keyword>
<keyword evidence="8" id="KW-0547">Nucleotide-binding</keyword>
<comment type="subcellular location">
    <subcellularLocation>
        <location evidence="2">Cell membrane</location>
        <topology evidence="2">Multi-pass membrane protein</topology>
    </subcellularLocation>
</comment>
<evidence type="ECO:0000256" key="13">
    <source>
        <dbReference type="ARBA" id="ARBA00023136"/>
    </source>
</evidence>
<name>E7GFZ4_9FIRM</name>
<dbReference type="PANTHER" id="PTHR45528">
    <property type="entry name" value="SENSOR HISTIDINE KINASE CPXA"/>
    <property type="match status" value="1"/>
</dbReference>
<dbReference type="InterPro" id="IPR003661">
    <property type="entry name" value="HisK_dim/P_dom"/>
</dbReference>
<evidence type="ECO:0000256" key="2">
    <source>
        <dbReference type="ARBA" id="ARBA00004651"/>
    </source>
</evidence>
<accession>E7GFZ4</accession>
<dbReference type="Pfam" id="PF02518">
    <property type="entry name" value="HATPase_c"/>
    <property type="match status" value="1"/>
</dbReference>
<gene>
    <name evidence="17" type="ORF">HMPREF9488_03687</name>
</gene>
<dbReference type="CDD" id="cd06225">
    <property type="entry name" value="HAMP"/>
    <property type="match status" value="1"/>
</dbReference>
<dbReference type="eggNOG" id="COG0642">
    <property type="taxonomic scope" value="Bacteria"/>
</dbReference>
<proteinExistence type="predicted"/>
<dbReference type="Gene3D" id="1.10.287.130">
    <property type="match status" value="1"/>
</dbReference>
<dbReference type="Proteomes" id="UP000003157">
    <property type="component" value="Unassembled WGS sequence"/>
</dbReference>
<dbReference type="InterPro" id="IPR005467">
    <property type="entry name" value="His_kinase_dom"/>
</dbReference>
<feature type="transmembrane region" description="Helical" evidence="14">
    <location>
        <begin position="139"/>
        <end position="162"/>
    </location>
</feature>
<dbReference type="STRING" id="100884.GCA_000269565_02722"/>
<evidence type="ECO:0000256" key="3">
    <source>
        <dbReference type="ARBA" id="ARBA00012438"/>
    </source>
</evidence>
<keyword evidence="6" id="KW-0808">Transferase</keyword>
<dbReference type="Gene3D" id="3.30.565.10">
    <property type="entry name" value="Histidine kinase-like ATPase, C-terminal domain"/>
    <property type="match status" value="1"/>
</dbReference>
<evidence type="ECO:0000256" key="10">
    <source>
        <dbReference type="ARBA" id="ARBA00022840"/>
    </source>
</evidence>
<dbReference type="RefSeq" id="WP_008790769.1">
    <property type="nucleotide sequence ID" value="NZ_AKCB01000001.1"/>
</dbReference>
<protein>
    <recommendedName>
        <fullName evidence="3">histidine kinase</fullName>
        <ecNumber evidence="3">2.7.13.3</ecNumber>
    </recommendedName>
</protein>
<dbReference type="InterPro" id="IPR050398">
    <property type="entry name" value="HssS/ArlS-like"/>
</dbReference>
<comment type="catalytic activity">
    <reaction evidence="1">
        <text>ATP + protein L-histidine = ADP + protein N-phospho-L-histidine.</text>
        <dbReference type="EC" id="2.7.13.3"/>
    </reaction>
</comment>